<comment type="caution">
    <text evidence="1">The sequence shown here is derived from an EMBL/GenBank/DDBJ whole genome shotgun (WGS) entry which is preliminary data.</text>
</comment>
<dbReference type="EMBL" id="JSAN01000059">
    <property type="protein sequence ID" value="KIC72262.1"/>
    <property type="molecule type" value="Genomic_DNA"/>
</dbReference>
<evidence type="ECO:0000313" key="2">
    <source>
        <dbReference type="Proteomes" id="UP000031465"/>
    </source>
</evidence>
<name>A0A0C1JYJ0_9BACT</name>
<gene>
    <name evidence="1" type="ORF">DB44_CM00020</name>
</gene>
<accession>A0A0C1JYJ0</accession>
<sequence length="136" mass="16111">MFVLVNPSYRPVAKLIPDQEIEILDPKMKERLELSGITVDKSFKNKYQTDWQVYPKDGKAVFAKAFKLFYFVHGLQQQNYRWEGPEALERLELKKLDSKELALHIIDIHMKTQRSKDKIYDLREAHLKNCELTTDL</sequence>
<proteinExistence type="predicted"/>
<dbReference type="Proteomes" id="UP000031465">
    <property type="component" value="Unassembled WGS sequence"/>
</dbReference>
<dbReference type="PATRIC" id="fig|362787.3.peg.895"/>
<dbReference type="RefSeq" id="WP_052236341.1">
    <property type="nucleotide sequence ID" value="NZ_JSAN01000059.1"/>
</dbReference>
<reference evidence="1 2" key="1">
    <citation type="journal article" date="2014" name="Mol. Biol. Evol.">
        <title>Massive expansion of Ubiquitination-related gene families within the Chlamydiae.</title>
        <authorList>
            <person name="Domman D."/>
            <person name="Collingro A."/>
            <person name="Lagkouvardos I."/>
            <person name="Gehre L."/>
            <person name="Weinmaier T."/>
            <person name="Rattei T."/>
            <person name="Subtil A."/>
            <person name="Horn M."/>
        </authorList>
    </citation>
    <scope>NUCLEOTIDE SEQUENCE [LARGE SCALE GENOMIC DNA]</scope>
    <source>
        <strain evidence="1 2">EI2</strain>
    </source>
</reference>
<dbReference type="AlphaFoldDB" id="A0A0C1JYJ0"/>
<evidence type="ECO:0000313" key="1">
    <source>
        <dbReference type="EMBL" id="KIC72262.1"/>
    </source>
</evidence>
<protein>
    <submittedName>
        <fullName evidence="1">Uncharacterized protein</fullName>
    </submittedName>
</protein>
<organism evidence="1 2">
    <name type="scientific">Candidatus Protochlamydia amoebophila</name>
    <dbReference type="NCBI Taxonomy" id="362787"/>
    <lineage>
        <taxon>Bacteria</taxon>
        <taxon>Pseudomonadati</taxon>
        <taxon>Chlamydiota</taxon>
        <taxon>Chlamydiia</taxon>
        <taxon>Parachlamydiales</taxon>
        <taxon>Parachlamydiaceae</taxon>
        <taxon>Candidatus Protochlamydia</taxon>
    </lineage>
</organism>